<evidence type="ECO:0000313" key="2">
    <source>
        <dbReference type="EMBL" id="GGK53240.1"/>
    </source>
</evidence>
<dbReference type="EMBL" id="BMMW01000002">
    <property type="protein sequence ID" value="GGK53240.1"/>
    <property type="molecule type" value="Genomic_DNA"/>
</dbReference>
<dbReference type="RefSeq" id="WP_188829174.1">
    <property type="nucleotide sequence ID" value="NZ_BMMW01000002.1"/>
</dbReference>
<comment type="caution">
    <text evidence="2">The sequence shown here is derived from an EMBL/GenBank/DDBJ whole genome shotgun (WGS) entry which is preliminary data.</text>
</comment>
<evidence type="ECO:0000259" key="1">
    <source>
        <dbReference type="Pfam" id="PF06259"/>
    </source>
</evidence>
<dbReference type="Proteomes" id="UP000612956">
    <property type="component" value="Unassembled WGS sequence"/>
</dbReference>
<dbReference type="InterPro" id="IPR010427">
    <property type="entry name" value="DUF1023"/>
</dbReference>
<name>A0A917VA11_9NOCA</name>
<dbReference type="Pfam" id="PF06259">
    <property type="entry name" value="Abhydrolase_8"/>
    <property type="match status" value="1"/>
</dbReference>
<accession>A0A917VA11</accession>
<keyword evidence="3" id="KW-1185">Reference proteome</keyword>
<protein>
    <recommendedName>
        <fullName evidence="1">DUF1023 domain-containing protein</fullName>
    </recommendedName>
</protein>
<evidence type="ECO:0000313" key="3">
    <source>
        <dbReference type="Proteomes" id="UP000612956"/>
    </source>
</evidence>
<reference evidence="2" key="1">
    <citation type="journal article" date="2014" name="Int. J. Syst. Evol. Microbiol.">
        <title>Complete genome sequence of Corynebacterium casei LMG S-19264T (=DSM 44701T), isolated from a smear-ripened cheese.</title>
        <authorList>
            <consortium name="US DOE Joint Genome Institute (JGI-PGF)"/>
            <person name="Walter F."/>
            <person name="Albersmeier A."/>
            <person name="Kalinowski J."/>
            <person name="Ruckert C."/>
        </authorList>
    </citation>
    <scope>NUCLEOTIDE SEQUENCE</scope>
    <source>
        <strain evidence="2">CGMCC 4.7278</strain>
    </source>
</reference>
<dbReference type="AlphaFoldDB" id="A0A917VA11"/>
<gene>
    <name evidence="2" type="ORF">GCM10011591_26290</name>
</gene>
<sequence>MTAPAGKPATKTQAASIVPGALQGQATEWQSLHDRLVANLDLAQRDYAGSGSYWTGKAGDRARESASTTVTEGRKITSALAAAVAAANTGQSDIATSKATAVAAIELAEQAKFKVAEDGTVTAPDARNSLPNAKTEDITAAQAALDATAKTTYEPPIKAALLGLGQTIESTTTAIEKAFENIGSVKTAVHNVHVSLGERSQQVQDILDGKSKVPTNSKDFKSFWDTLSNEEKDALWNQNHYIGNTDGMPATDRDHYNRLTLDERLTAAQAARAEAQQIFAAHPEWTPQVLSSGVPAESKADFERWLAKREESKHLEDLTTLKEVTGDKYPNSVLMQVDDKSGTNVHAVVADGNPDTASHVTTYVPGTGSEPSKMGKDMERVAAMTDSALDQGAKRPVTVAWFGYDAPPGLFNATQDSYAKNGASALTAFQDGLRVTHEGSPSANTVLGHSYGTTLIGEAASNGRTLNADNVVLVGSPGAGVDNVREISLSGVADGTQGQHIFATRAENDPVPRYSWANEAGVLIPIGGVLTDDHGINPTDSSFGGQVFTSDPGTAGPWWSGGYSTDAHSDYWNTNSTSLVNMGRIIAGKTAEVS</sequence>
<proteinExistence type="predicted"/>
<organism evidence="2 3">
    <name type="scientific">Nocardia camponoti</name>
    <dbReference type="NCBI Taxonomy" id="1616106"/>
    <lineage>
        <taxon>Bacteria</taxon>
        <taxon>Bacillati</taxon>
        <taxon>Actinomycetota</taxon>
        <taxon>Actinomycetes</taxon>
        <taxon>Mycobacteriales</taxon>
        <taxon>Nocardiaceae</taxon>
        <taxon>Nocardia</taxon>
    </lineage>
</organism>
<reference evidence="2" key="2">
    <citation type="submission" date="2020-09" db="EMBL/GenBank/DDBJ databases">
        <authorList>
            <person name="Sun Q."/>
            <person name="Zhou Y."/>
        </authorList>
    </citation>
    <scope>NUCLEOTIDE SEQUENCE</scope>
    <source>
        <strain evidence="2">CGMCC 4.7278</strain>
    </source>
</reference>
<feature type="domain" description="DUF1023" evidence="1">
    <location>
        <begin position="344"/>
        <end position="511"/>
    </location>
</feature>